<dbReference type="EMBL" id="BMAW01046847">
    <property type="protein sequence ID" value="GFS57606.1"/>
    <property type="molecule type" value="Genomic_DNA"/>
</dbReference>
<evidence type="ECO:0000313" key="1">
    <source>
        <dbReference type="EMBL" id="GFS57606.1"/>
    </source>
</evidence>
<dbReference type="Proteomes" id="UP000887013">
    <property type="component" value="Unassembled WGS sequence"/>
</dbReference>
<organism evidence="1 2">
    <name type="scientific">Nephila pilipes</name>
    <name type="common">Giant wood spider</name>
    <name type="synonym">Nephila maculata</name>
    <dbReference type="NCBI Taxonomy" id="299642"/>
    <lineage>
        <taxon>Eukaryota</taxon>
        <taxon>Metazoa</taxon>
        <taxon>Ecdysozoa</taxon>
        <taxon>Arthropoda</taxon>
        <taxon>Chelicerata</taxon>
        <taxon>Arachnida</taxon>
        <taxon>Araneae</taxon>
        <taxon>Araneomorphae</taxon>
        <taxon>Entelegynae</taxon>
        <taxon>Araneoidea</taxon>
        <taxon>Nephilidae</taxon>
        <taxon>Nephila</taxon>
    </lineage>
</organism>
<comment type="caution">
    <text evidence="1">The sequence shown here is derived from an EMBL/GenBank/DDBJ whole genome shotgun (WGS) entry which is preliminary data.</text>
</comment>
<dbReference type="AlphaFoldDB" id="A0A8X6MH24"/>
<name>A0A8X6MH24_NEPPI</name>
<keyword evidence="2" id="KW-1185">Reference proteome</keyword>
<proteinExistence type="predicted"/>
<evidence type="ECO:0000313" key="2">
    <source>
        <dbReference type="Proteomes" id="UP000887013"/>
    </source>
</evidence>
<sequence>MIRKYQNLAVLFLYFLKHFFEDQEGKCYRFRIKDADYLVLRRKAGLNACPSNGSIFTSDVRSERSGLFPRLISNRIYTCELGDFSAPLWRQSPERFVAQDVPSAATLSKVPSFLLS</sequence>
<gene>
    <name evidence="1" type="ORF">NPIL_4271</name>
</gene>
<reference evidence="1" key="1">
    <citation type="submission" date="2020-08" db="EMBL/GenBank/DDBJ databases">
        <title>Multicomponent nature underlies the extraordinary mechanical properties of spider dragline silk.</title>
        <authorList>
            <person name="Kono N."/>
            <person name="Nakamura H."/>
            <person name="Mori M."/>
            <person name="Yoshida Y."/>
            <person name="Ohtoshi R."/>
            <person name="Malay A.D."/>
            <person name="Moran D.A.P."/>
            <person name="Tomita M."/>
            <person name="Numata K."/>
            <person name="Arakawa K."/>
        </authorList>
    </citation>
    <scope>NUCLEOTIDE SEQUENCE</scope>
</reference>
<accession>A0A8X6MH24</accession>
<protein>
    <submittedName>
        <fullName evidence="1">Uncharacterized protein</fullName>
    </submittedName>
</protein>